<dbReference type="STRING" id="15368.A0A2K2DV26"/>
<protein>
    <recommendedName>
        <fullName evidence="5">BLE2 protein</fullName>
    </recommendedName>
</protein>
<sequence>MSFAFSPCADGEQRRRGRVGAPDIQIEIVCPGGGKNKAAPPEKWLNSFVHFITLVEKLGNALGTLAFTWASVVLLGGYPTVLHPNNDFWFATTIVFLEAARMFSRDNNRLDYQLFFRTRGAFRSIGWNGLVLIICVSNCLVWLLTSSQSDWVPQLIGLLLVSPCICVEVARLLLCDLLQHGISLWSPIFAILVSMFMAPTLIYNLDDDSWILRRNIVLTTHMILLVVVLLVTLSRLQFPGIVKLVDSTLGDKLLPWRRVIIRLCMLAAMVTLVFTSGTGFQYGIIIFQVLALVVVSFGNLQIPAAGLRIGLALSRIRDNNYLGDDDQMVPEKINLVPSLNIFYAMVLAQGILYIAACILEVFSFIPRRSLVRRAEFRGRMGVEHVNLYYAYAFEKCMRGAMLTPEKIGLIRFAMDSMKSDSPKMQLHGVQILHNLLKNEPFKTKAISRLTNSMKTMTSLFNMLGRTSEGDKDIRSYATKVMAEIADSLRIVSIPGAMQLIASLLDIGHRQKIIDPLLDIDIPEAEKDTSSQPVGKEKHKFMMLTWWKQLAIYCLIPTEDRHSSNRDEPNSYMHRCWKWIAKCWSIPKENPSTNQDLLPVLAMSILDKLASFDLENCMEISRATGLISKIIDYTRSRTEMKNIDEAQQIMLKGSSLKLLRTLVGTKGKFGVTLRQKISEHPFLLSNLAQILDDSCSSREHKELTAEILRNLAMDGNTRAEIGHIRNIISRLMHAFISKGGPSSTNSDHLLGKIAGQALALLAMENTNNCLVMLAGPDYVFIKELTIMIHSERYKYIAASLLRYMCVHARPQLTSSDLKDLSQILPKVWEGIMDTEGAELEILVGLSSQICNVLPDYFSQELEHYQIKETFIQRLVDVLNATAIPTSQCPGIRRVVVEHAISMMEGNHSYTSCFEQCEMMETLLMVERTPSRAENYRFLLDDAGVMEHNVPLPALVARAKELMGRGWL</sequence>
<evidence type="ECO:0000313" key="2">
    <source>
        <dbReference type="EMBL" id="PNT78133.1"/>
    </source>
</evidence>
<dbReference type="AlphaFoldDB" id="A0A2K2DV26"/>
<feature type="transmembrane region" description="Helical" evidence="1">
    <location>
        <begin position="341"/>
        <end position="365"/>
    </location>
</feature>
<evidence type="ECO:0000313" key="3">
    <source>
        <dbReference type="EnsemblPlants" id="PNT78133"/>
    </source>
</evidence>
<dbReference type="InterPro" id="IPR016024">
    <property type="entry name" value="ARM-type_fold"/>
</dbReference>
<evidence type="ECO:0000256" key="1">
    <source>
        <dbReference type="SAM" id="Phobius"/>
    </source>
</evidence>
<dbReference type="InParanoid" id="A0A2K2DV26"/>
<dbReference type="OrthoDB" id="618849at2759"/>
<dbReference type="PANTHER" id="PTHR33115:SF70">
    <property type="entry name" value="BLE2 PROTEIN"/>
    <property type="match status" value="1"/>
</dbReference>
<accession>A0A2K2DV26</accession>
<reference evidence="3" key="3">
    <citation type="submission" date="2018-08" db="UniProtKB">
        <authorList>
            <consortium name="EnsemblPlants"/>
        </authorList>
    </citation>
    <scope>IDENTIFICATION</scope>
    <source>
        <strain evidence="3">cv. Bd21</strain>
    </source>
</reference>
<keyword evidence="1" id="KW-0812">Transmembrane</keyword>
<dbReference type="SUPFAM" id="SSF48371">
    <property type="entry name" value="ARM repeat"/>
    <property type="match status" value="1"/>
</dbReference>
<dbReference type="Gramene" id="PNT78133">
    <property type="protein sequence ID" value="PNT78133"/>
    <property type="gene ID" value="BRADI_1g74220v3"/>
</dbReference>
<reference evidence="2 3" key="1">
    <citation type="journal article" date="2010" name="Nature">
        <title>Genome sequencing and analysis of the model grass Brachypodium distachyon.</title>
        <authorList>
            <consortium name="International Brachypodium Initiative"/>
        </authorList>
    </citation>
    <scope>NUCLEOTIDE SEQUENCE [LARGE SCALE GENOMIC DNA]</scope>
    <source>
        <strain evidence="2 3">Bd21</strain>
    </source>
</reference>
<proteinExistence type="predicted"/>
<feature type="transmembrane region" description="Helical" evidence="1">
    <location>
        <begin position="61"/>
        <end position="82"/>
    </location>
</feature>
<dbReference type="PANTHER" id="PTHR33115">
    <property type="entry name" value="ARM REPEAT SUPERFAMILY PROTEIN"/>
    <property type="match status" value="1"/>
</dbReference>
<feature type="transmembrane region" description="Helical" evidence="1">
    <location>
        <begin position="259"/>
        <end position="278"/>
    </location>
</feature>
<name>A0A2K2DV26_BRADI</name>
<evidence type="ECO:0008006" key="5">
    <source>
        <dbReference type="Google" id="ProtNLM"/>
    </source>
</evidence>
<reference evidence="2" key="2">
    <citation type="submission" date="2017-06" db="EMBL/GenBank/DDBJ databases">
        <title>WGS assembly of Brachypodium distachyon.</title>
        <authorList>
            <consortium name="The International Brachypodium Initiative"/>
            <person name="Lucas S."/>
            <person name="Harmon-Smith M."/>
            <person name="Lail K."/>
            <person name="Tice H."/>
            <person name="Grimwood J."/>
            <person name="Bruce D."/>
            <person name="Barry K."/>
            <person name="Shu S."/>
            <person name="Lindquist E."/>
            <person name="Wang M."/>
            <person name="Pitluck S."/>
            <person name="Vogel J.P."/>
            <person name="Garvin D.F."/>
            <person name="Mockler T.C."/>
            <person name="Schmutz J."/>
            <person name="Rokhsar D."/>
            <person name="Bevan M.W."/>
        </authorList>
    </citation>
    <scope>NUCLEOTIDE SEQUENCE</scope>
    <source>
        <strain evidence="2">Bd21</strain>
    </source>
</reference>
<keyword evidence="1" id="KW-1133">Transmembrane helix</keyword>
<feature type="transmembrane region" description="Helical" evidence="1">
    <location>
        <begin position="284"/>
        <end position="307"/>
    </location>
</feature>
<keyword evidence="1" id="KW-0472">Membrane</keyword>
<feature type="transmembrane region" description="Helical" evidence="1">
    <location>
        <begin position="88"/>
        <end position="104"/>
    </location>
</feature>
<dbReference type="InterPro" id="IPR011989">
    <property type="entry name" value="ARM-like"/>
</dbReference>
<organism evidence="2">
    <name type="scientific">Brachypodium distachyon</name>
    <name type="common">Purple false brome</name>
    <name type="synonym">Trachynia distachya</name>
    <dbReference type="NCBI Taxonomy" id="15368"/>
    <lineage>
        <taxon>Eukaryota</taxon>
        <taxon>Viridiplantae</taxon>
        <taxon>Streptophyta</taxon>
        <taxon>Embryophyta</taxon>
        <taxon>Tracheophyta</taxon>
        <taxon>Spermatophyta</taxon>
        <taxon>Magnoliopsida</taxon>
        <taxon>Liliopsida</taxon>
        <taxon>Poales</taxon>
        <taxon>Poaceae</taxon>
        <taxon>BOP clade</taxon>
        <taxon>Pooideae</taxon>
        <taxon>Stipodae</taxon>
        <taxon>Brachypodieae</taxon>
        <taxon>Brachypodium</taxon>
    </lineage>
</organism>
<dbReference type="Gene3D" id="1.25.10.10">
    <property type="entry name" value="Leucine-rich Repeat Variant"/>
    <property type="match status" value="1"/>
</dbReference>
<feature type="transmembrane region" description="Helical" evidence="1">
    <location>
        <begin position="125"/>
        <end position="145"/>
    </location>
</feature>
<dbReference type="FunCoup" id="A0A2K2DV26">
    <property type="interactions" value="361"/>
</dbReference>
<keyword evidence="4" id="KW-1185">Reference proteome</keyword>
<dbReference type="EnsemblPlants" id="PNT78133">
    <property type="protein sequence ID" value="PNT78133"/>
    <property type="gene ID" value="BRADI_1g74220v3"/>
</dbReference>
<evidence type="ECO:0000313" key="4">
    <source>
        <dbReference type="Proteomes" id="UP000008810"/>
    </source>
</evidence>
<dbReference type="EMBL" id="CM000880">
    <property type="protein sequence ID" value="PNT78133.1"/>
    <property type="molecule type" value="Genomic_DNA"/>
</dbReference>
<feature type="transmembrane region" description="Helical" evidence="1">
    <location>
        <begin position="151"/>
        <end position="170"/>
    </location>
</feature>
<dbReference type="Proteomes" id="UP000008810">
    <property type="component" value="Chromosome 1"/>
</dbReference>
<feature type="transmembrane region" description="Helical" evidence="1">
    <location>
        <begin position="216"/>
        <end position="238"/>
    </location>
</feature>
<gene>
    <name evidence="2" type="ORF">BRADI_1g74220v3</name>
</gene>
<feature type="transmembrane region" description="Helical" evidence="1">
    <location>
        <begin position="182"/>
        <end position="204"/>
    </location>
</feature>